<reference evidence="2 3" key="1">
    <citation type="journal article" date="2018" name="Evol. Lett.">
        <title>Horizontal gene cluster transfer increased hallucinogenic mushroom diversity.</title>
        <authorList>
            <person name="Reynolds H.T."/>
            <person name="Vijayakumar V."/>
            <person name="Gluck-Thaler E."/>
            <person name="Korotkin H.B."/>
            <person name="Matheny P.B."/>
            <person name="Slot J.C."/>
        </authorList>
    </citation>
    <scope>NUCLEOTIDE SEQUENCE [LARGE SCALE GENOMIC DNA]</scope>
    <source>
        <strain evidence="2 3">2631</strain>
    </source>
</reference>
<feature type="region of interest" description="Disordered" evidence="1">
    <location>
        <begin position="102"/>
        <end position="143"/>
    </location>
</feature>
<feature type="compositionally biased region" description="Polar residues" evidence="1">
    <location>
        <begin position="102"/>
        <end position="117"/>
    </location>
</feature>
<proteinExistence type="predicted"/>
<dbReference type="EMBL" id="NHYD01000753">
    <property type="protein sequence ID" value="PPQ93437.1"/>
    <property type="molecule type" value="Genomic_DNA"/>
</dbReference>
<dbReference type="InParanoid" id="A0A409XRU7"/>
<dbReference type="AlphaFoldDB" id="A0A409XRU7"/>
<evidence type="ECO:0000313" key="3">
    <source>
        <dbReference type="Proteomes" id="UP000283269"/>
    </source>
</evidence>
<keyword evidence="3" id="KW-1185">Reference proteome</keyword>
<organism evidence="2 3">
    <name type="scientific">Psilocybe cyanescens</name>
    <dbReference type="NCBI Taxonomy" id="93625"/>
    <lineage>
        <taxon>Eukaryota</taxon>
        <taxon>Fungi</taxon>
        <taxon>Dikarya</taxon>
        <taxon>Basidiomycota</taxon>
        <taxon>Agaricomycotina</taxon>
        <taxon>Agaricomycetes</taxon>
        <taxon>Agaricomycetidae</taxon>
        <taxon>Agaricales</taxon>
        <taxon>Agaricineae</taxon>
        <taxon>Strophariaceae</taxon>
        <taxon>Psilocybe</taxon>
    </lineage>
</organism>
<comment type="caution">
    <text evidence="2">The sequence shown here is derived from an EMBL/GenBank/DDBJ whole genome shotgun (WGS) entry which is preliminary data.</text>
</comment>
<gene>
    <name evidence="2" type="ORF">CVT25_004503</name>
</gene>
<dbReference type="Proteomes" id="UP000283269">
    <property type="component" value="Unassembled WGS sequence"/>
</dbReference>
<evidence type="ECO:0000256" key="1">
    <source>
        <dbReference type="SAM" id="MobiDB-lite"/>
    </source>
</evidence>
<feature type="region of interest" description="Disordered" evidence="1">
    <location>
        <begin position="223"/>
        <end position="244"/>
    </location>
</feature>
<name>A0A409XRU7_PSICY</name>
<accession>A0A409XRU7</accession>
<evidence type="ECO:0000313" key="2">
    <source>
        <dbReference type="EMBL" id="PPQ93437.1"/>
    </source>
</evidence>
<sequence length="366" mass="40472">MDGYNIHLFSQPKAVNQTENIDYSISYSTLNEPTPSPTQFASSSQNMVHMDSMQDSDWSDEQTSYCAPFILGSSPNLSIDGEEWTDASNSLALTMFENVPGPNTLSITPTSSTQAESEYSPPGSETRSDRSSPATTVSEIVPSPTFEEPFDVQWATSDITLFEPPISFEYRSINGPLDGTTLYNRSSPSLSSDGEEWTNTSNSLALTMFKNDPGQYPLSITPSSFTQPESEYSLSGSETTNSPTTAVSEIVCNSTFEEIFNTEWTTSDLSEPHVSSEYRDINSHLDGTALYTQPMTTYSPMTAFYTSSISHQYCQEQVVGPYLVSEPTRPFLSWNVVSVQTVQCFAQIPLRSYSSMQPFPGNVQYF</sequence>
<protein>
    <submittedName>
        <fullName evidence="2">Uncharacterized protein</fullName>
    </submittedName>
</protein>